<comment type="caution">
    <text evidence="14">The sequence shown here is derived from an EMBL/GenBank/DDBJ whole genome shotgun (WGS) entry which is preliminary data.</text>
</comment>
<dbReference type="GO" id="GO:0035023">
    <property type="term" value="P:regulation of Rho protein signal transduction"/>
    <property type="evidence" value="ECO:0007669"/>
    <property type="project" value="InterPro"/>
</dbReference>
<dbReference type="Pfam" id="PF00786">
    <property type="entry name" value="PBD"/>
    <property type="match status" value="1"/>
</dbReference>
<feature type="non-terminal residue" evidence="14">
    <location>
        <position position="1"/>
    </location>
</feature>
<keyword evidence="8" id="KW-0472">Membrane</keyword>
<organism evidence="14 15">
    <name type="scientific">Rhinopomastus cyanomelas</name>
    <name type="common">Common scimitarbill</name>
    <dbReference type="NCBI Taxonomy" id="113115"/>
    <lineage>
        <taxon>Eukaryota</taxon>
        <taxon>Metazoa</taxon>
        <taxon>Chordata</taxon>
        <taxon>Craniata</taxon>
        <taxon>Vertebrata</taxon>
        <taxon>Euteleostomi</taxon>
        <taxon>Archelosauria</taxon>
        <taxon>Archosauria</taxon>
        <taxon>Dinosauria</taxon>
        <taxon>Saurischia</taxon>
        <taxon>Theropoda</taxon>
        <taxon>Coelurosauria</taxon>
        <taxon>Aves</taxon>
        <taxon>Neognathae</taxon>
        <taxon>Neoaves</taxon>
        <taxon>Telluraves</taxon>
        <taxon>Coraciimorphae</taxon>
        <taxon>Bucerotiformes</taxon>
        <taxon>Rhinopomastidae</taxon>
        <taxon>Rhinopomastus</taxon>
    </lineage>
</organism>
<reference evidence="14 15" key="1">
    <citation type="submission" date="2019-09" db="EMBL/GenBank/DDBJ databases">
        <title>Bird 10,000 Genomes (B10K) Project - Family phase.</title>
        <authorList>
            <person name="Zhang G."/>
        </authorList>
    </citation>
    <scope>NUCLEOTIDE SEQUENCE [LARGE SCALE GENOMIC DNA]</scope>
    <source>
        <strain evidence="14">B10K-DU-002-35</strain>
        <tissue evidence="14">Muscle</tissue>
    </source>
</reference>
<dbReference type="PANTHER" id="PTHR13502:SF9">
    <property type="entry name" value="CRIB DOMAIN-CONTAINING PROTEIN"/>
    <property type="match status" value="1"/>
</dbReference>
<dbReference type="GO" id="GO:0005856">
    <property type="term" value="C:cytoskeleton"/>
    <property type="evidence" value="ECO:0007669"/>
    <property type="project" value="UniProtKB-SubCell"/>
</dbReference>
<comment type="similarity">
    <text evidence="3">Belongs to the CDC42SE/SPEC family.</text>
</comment>
<keyword evidence="11" id="KW-0449">Lipoprotein</keyword>
<evidence type="ECO:0000256" key="12">
    <source>
        <dbReference type="SAM" id="MobiDB-lite"/>
    </source>
</evidence>
<sequence length="161" mass="16471">LSAVPIANPNITASRYRGVPSPVAGPTVESTAAEQKKGRKKISKADIGAPSGFKHLGHIGWDPNSGFDLAALDPALRALFARAGISAAQLADAETSRLIHDVIQGRGGLPAVREEMGHYVPVRGSPAVPNPGPPRSWSGPLPPTPPRGGPPVASPPARGPA</sequence>
<feature type="non-terminal residue" evidence="14">
    <location>
        <position position="161"/>
    </location>
</feature>
<evidence type="ECO:0000259" key="13">
    <source>
        <dbReference type="PROSITE" id="PS50108"/>
    </source>
</evidence>
<dbReference type="GO" id="GO:0008360">
    <property type="term" value="P:regulation of cell shape"/>
    <property type="evidence" value="ECO:0007669"/>
    <property type="project" value="UniProtKB-KW"/>
</dbReference>
<dbReference type="SMART" id="SM00285">
    <property type="entry name" value="PBD"/>
    <property type="match status" value="1"/>
</dbReference>
<keyword evidence="5" id="KW-0963">Cytoplasm</keyword>
<dbReference type="PANTHER" id="PTHR13502">
    <property type="entry name" value="CDC42 SMALL EFFECTOR PROTEIN HOMOLOG"/>
    <property type="match status" value="1"/>
</dbReference>
<evidence type="ECO:0000256" key="5">
    <source>
        <dbReference type="ARBA" id="ARBA00022490"/>
    </source>
</evidence>
<evidence type="ECO:0000256" key="9">
    <source>
        <dbReference type="ARBA" id="ARBA00023139"/>
    </source>
</evidence>
<evidence type="ECO:0000256" key="4">
    <source>
        <dbReference type="ARBA" id="ARBA00022475"/>
    </source>
</evidence>
<gene>
    <name evidence="14" type="primary">Was</name>
    <name evidence="14" type="ORF">RHICYA_R16064</name>
</gene>
<dbReference type="OrthoDB" id="8963340at2759"/>
<dbReference type="CDD" id="cd00132">
    <property type="entry name" value="CRIB"/>
    <property type="match status" value="1"/>
</dbReference>
<keyword evidence="9" id="KW-0564">Palmitate</keyword>
<keyword evidence="6" id="KW-0597">Phosphoprotein</keyword>
<dbReference type="Gene3D" id="3.90.810.10">
    <property type="entry name" value="CRIB domain"/>
    <property type="match status" value="1"/>
</dbReference>
<dbReference type="EMBL" id="VXBP01001659">
    <property type="protein sequence ID" value="NXN93092.1"/>
    <property type="molecule type" value="Genomic_DNA"/>
</dbReference>
<dbReference type="InterPro" id="IPR036936">
    <property type="entry name" value="CRIB_dom_sf"/>
</dbReference>
<dbReference type="GO" id="GO:0031267">
    <property type="term" value="F:small GTPase binding"/>
    <property type="evidence" value="ECO:0007669"/>
    <property type="project" value="InterPro"/>
</dbReference>
<dbReference type="PROSITE" id="PS50108">
    <property type="entry name" value="CRIB"/>
    <property type="match status" value="1"/>
</dbReference>
<feature type="region of interest" description="Disordered" evidence="12">
    <location>
        <begin position="122"/>
        <end position="161"/>
    </location>
</feature>
<dbReference type="GO" id="GO:0007015">
    <property type="term" value="P:actin filament organization"/>
    <property type="evidence" value="ECO:0007669"/>
    <property type="project" value="InterPro"/>
</dbReference>
<dbReference type="InterPro" id="IPR000095">
    <property type="entry name" value="CRIB_dom"/>
</dbReference>
<evidence type="ECO:0000256" key="7">
    <source>
        <dbReference type="ARBA" id="ARBA00022960"/>
    </source>
</evidence>
<evidence type="ECO:0000256" key="6">
    <source>
        <dbReference type="ARBA" id="ARBA00022553"/>
    </source>
</evidence>
<dbReference type="Proteomes" id="UP000565785">
    <property type="component" value="Unassembled WGS sequence"/>
</dbReference>
<name>A0A7L1N0M4_RHICY</name>
<keyword evidence="4" id="KW-1003">Cell membrane</keyword>
<dbReference type="GO" id="GO:0005886">
    <property type="term" value="C:plasma membrane"/>
    <property type="evidence" value="ECO:0007669"/>
    <property type="project" value="UniProtKB-SubCell"/>
</dbReference>
<evidence type="ECO:0000256" key="10">
    <source>
        <dbReference type="ARBA" id="ARBA00023212"/>
    </source>
</evidence>
<feature type="domain" description="CRIB" evidence="13">
    <location>
        <begin position="47"/>
        <end position="60"/>
    </location>
</feature>
<evidence type="ECO:0000256" key="11">
    <source>
        <dbReference type="ARBA" id="ARBA00023288"/>
    </source>
</evidence>
<dbReference type="InterPro" id="IPR039056">
    <property type="entry name" value="SPEC"/>
</dbReference>
<dbReference type="FunFam" id="3.90.810.10:FF:000003">
    <property type="entry name" value="Neural Wiskott-Aldrich syndrome protein-like"/>
    <property type="match status" value="1"/>
</dbReference>
<evidence type="ECO:0000256" key="1">
    <source>
        <dbReference type="ARBA" id="ARBA00004193"/>
    </source>
</evidence>
<feature type="compositionally biased region" description="Pro residues" evidence="12">
    <location>
        <begin position="128"/>
        <end position="161"/>
    </location>
</feature>
<keyword evidence="15" id="KW-1185">Reference proteome</keyword>
<evidence type="ECO:0000313" key="14">
    <source>
        <dbReference type="EMBL" id="NXN93092.1"/>
    </source>
</evidence>
<protein>
    <submittedName>
        <fullName evidence="14">WASP protein</fullName>
    </submittedName>
</protein>
<keyword evidence="10" id="KW-0206">Cytoskeleton</keyword>
<evidence type="ECO:0000256" key="3">
    <source>
        <dbReference type="ARBA" id="ARBA00005720"/>
    </source>
</evidence>
<dbReference type="SUPFAM" id="SSF47912">
    <property type="entry name" value="Wiscott-Aldrich syndrome protein, WASP, C-terminal domain"/>
    <property type="match status" value="1"/>
</dbReference>
<evidence type="ECO:0000313" key="15">
    <source>
        <dbReference type="Proteomes" id="UP000565785"/>
    </source>
</evidence>
<evidence type="ECO:0000256" key="2">
    <source>
        <dbReference type="ARBA" id="ARBA00004245"/>
    </source>
</evidence>
<accession>A0A7L1N0M4</accession>
<evidence type="ECO:0000256" key="8">
    <source>
        <dbReference type="ARBA" id="ARBA00023136"/>
    </source>
</evidence>
<comment type="subcellular location">
    <subcellularLocation>
        <location evidence="1">Cell membrane</location>
        <topology evidence="1">Lipid-anchor</topology>
    </subcellularLocation>
    <subcellularLocation>
        <location evidence="2">Cytoplasm</location>
        <location evidence="2">Cytoskeleton</location>
    </subcellularLocation>
</comment>
<dbReference type="InterPro" id="IPR011026">
    <property type="entry name" value="WAS_C"/>
</dbReference>
<keyword evidence="7" id="KW-0133">Cell shape</keyword>
<proteinExistence type="inferred from homology"/>
<dbReference type="AlphaFoldDB" id="A0A7L1N0M4"/>